<name>A0A5J4UEF9_9EUKA</name>
<dbReference type="EMBL" id="SNRW01017192">
    <property type="protein sequence ID" value="KAA6368594.1"/>
    <property type="molecule type" value="Genomic_DNA"/>
</dbReference>
<dbReference type="AlphaFoldDB" id="A0A5J4UEF9"/>
<gene>
    <name evidence="1" type="ORF">EZS28_035879</name>
</gene>
<dbReference type="Proteomes" id="UP000324800">
    <property type="component" value="Unassembled WGS sequence"/>
</dbReference>
<sequence length="148" mass="17401">MSSKKKRIDTGKQLKQQLNIGCSNKTLRSELWDIGATFSNPKRLRFLKKKVHIQKKNNFTIAMQEKPPKWQCVIFVDEKKVRLDGKQWATKLPHLTNQLPPRGRRSVNYRKSVIIFAGIAHDSKSEVVMRIWRVPHIEKQNKQCQIKQ</sequence>
<protein>
    <submittedName>
        <fullName evidence="1">Uncharacterized protein</fullName>
    </submittedName>
</protein>
<reference evidence="1 2" key="1">
    <citation type="submission" date="2019-03" db="EMBL/GenBank/DDBJ databases">
        <title>Single cell metagenomics reveals metabolic interactions within the superorganism composed of flagellate Streblomastix strix and complex community of Bacteroidetes bacteria on its surface.</title>
        <authorList>
            <person name="Treitli S.C."/>
            <person name="Kolisko M."/>
            <person name="Husnik F."/>
            <person name="Keeling P."/>
            <person name="Hampl V."/>
        </authorList>
    </citation>
    <scope>NUCLEOTIDE SEQUENCE [LARGE SCALE GENOMIC DNA]</scope>
    <source>
        <strain evidence="1">ST1C</strain>
    </source>
</reference>
<proteinExistence type="predicted"/>
<evidence type="ECO:0000313" key="1">
    <source>
        <dbReference type="EMBL" id="KAA6368594.1"/>
    </source>
</evidence>
<accession>A0A5J4UEF9</accession>
<comment type="caution">
    <text evidence="1">The sequence shown here is derived from an EMBL/GenBank/DDBJ whole genome shotgun (WGS) entry which is preliminary data.</text>
</comment>
<organism evidence="1 2">
    <name type="scientific">Streblomastix strix</name>
    <dbReference type="NCBI Taxonomy" id="222440"/>
    <lineage>
        <taxon>Eukaryota</taxon>
        <taxon>Metamonada</taxon>
        <taxon>Preaxostyla</taxon>
        <taxon>Oxymonadida</taxon>
        <taxon>Streblomastigidae</taxon>
        <taxon>Streblomastix</taxon>
    </lineage>
</organism>
<evidence type="ECO:0000313" key="2">
    <source>
        <dbReference type="Proteomes" id="UP000324800"/>
    </source>
</evidence>